<dbReference type="AlphaFoldDB" id="A0A0A9H9H4"/>
<evidence type="ECO:0000313" key="1">
    <source>
        <dbReference type="EMBL" id="JAE31486.1"/>
    </source>
</evidence>
<dbReference type="EMBL" id="GBRH01166410">
    <property type="protein sequence ID" value="JAE31486.1"/>
    <property type="molecule type" value="Transcribed_RNA"/>
</dbReference>
<reference evidence="1" key="1">
    <citation type="submission" date="2014-09" db="EMBL/GenBank/DDBJ databases">
        <authorList>
            <person name="Magalhaes I.L.F."/>
            <person name="Oliveira U."/>
            <person name="Santos F.R."/>
            <person name="Vidigal T.H.D.A."/>
            <person name="Brescovit A.D."/>
            <person name="Santos A.J."/>
        </authorList>
    </citation>
    <scope>NUCLEOTIDE SEQUENCE</scope>
    <source>
        <tissue evidence="1">Shoot tissue taken approximately 20 cm above the soil surface</tissue>
    </source>
</reference>
<organism evidence="1">
    <name type="scientific">Arundo donax</name>
    <name type="common">Giant reed</name>
    <name type="synonym">Donax arundinaceus</name>
    <dbReference type="NCBI Taxonomy" id="35708"/>
    <lineage>
        <taxon>Eukaryota</taxon>
        <taxon>Viridiplantae</taxon>
        <taxon>Streptophyta</taxon>
        <taxon>Embryophyta</taxon>
        <taxon>Tracheophyta</taxon>
        <taxon>Spermatophyta</taxon>
        <taxon>Magnoliopsida</taxon>
        <taxon>Liliopsida</taxon>
        <taxon>Poales</taxon>
        <taxon>Poaceae</taxon>
        <taxon>PACMAD clade</taxon>
        <taxon>Arundinoideae</taxon>
        <taxon>Arundineae</taxon>
        <taxon>Arundo</taxon>
    </lineage>
</organism>
<proteinExistence type="predicted"/>
<accession>A0A0A9H9H4</accession>
<sequence length="55" mass="6921">MRQWFLFERIQVDFEMNKIWSKLCISRLFMFCLEGTVLWLCSGETRYREEYSRFP</sequence>
<name>A0A0A9H9H4_ARUDO</name>
<reference evidence="1" key="2">
    <citation type="journal article" date="2015" name="Data Brief">
        <title>Shoot transcriptome of the giant reed, Arundo donax.</title>
        <authorList>
            <person name="Barrero R.A."/>
            <person name="Guerrero F.D."/>
            <person name="Moolhuijzen P."/>
            <person name="Goolsby J.A."/>
            <person name="Tidwell J."/>
            <person name="Bellgard S.E."/>
            <person name="Bellgard M.I."/>
        </authorList>
    </citation>
    <scope>NUCLEOTIDE SEQUENCE</scope>
    <source>
        <tissue evidence="1">Shoot tissue taken approximately 20 cm above the soil surface</tissue>
    </source>
</reference>
<protein>
    <submittedName>
        <fullName evidence="1">Uncharacterized protein</fullName>
    </submittedName>
</protein>